<dbReference type="EMBL" id="HBER01015141">
    <property type="protein sequence ID" value="CAD8532343.1"/>
    <property type="molecule type" value="Transcribed_RNA"/>
</dbReference>
<keyword evidence="1" id="KW-0812">Transmembrane</keyword>
<dbReference type="EMBL" id="HBER01015140">
    <property type="protein sequence ID" value="CAD8532342.1"/>
    <property type="molecule type" value="Transcribed_RNA"/>
</dbReference>
<feature type="signal peptide" evidence="2">
    <location>
        <begin position="1"/>
        <end position="18"/>
    </location>
</feature>
<organism evidence="4">
    <name type="scientific">Calcidiscus leptoporus</name>
    <dbReference type="NCBI Taxonomy" id="127549"/>
    <lineage>
        <taxon>Eukaryota</taxon>
        <taxon>Haptista</taxon>
        <taxon>Haptophyta</taxon>
        <taxon>Prymnesiophyceae</taxon>
        <taxon>Coccolithales</taxon>
        <taxon>Calcidiscaceae</taxon>
        <taxon>Calcidiscus</taxon>
    </lineage>
</organism>
<gene>
    <name evidence="3" type="ORF">CLEP1334_LOCUS7597</name>
    <name evidence="4" type="ORF">CLEP1334_LOCUS7598</name>
    <name evidence="5" type="ORF">CLEP1334_LOCUS7599</name>
</gene>
<dbReference type="AlphaFoldDB" id="A0A6U5EY72"/>
<proteinExistence type="predicted"/>
<protein>
    <submittedName>
        <fullName evidence="4">Uncharacterized protein</fullName>
    </submittedName>
</protein>
<keyword evidence="2" id="KW-0732">Signal</keyword>
<keyword evidence="1" id="KW-1133">Transmembrane helix</keyword>
<evidence type="ECO:0000313" key="3">
    <source>
        <dbReference type="EMBL" id="CAD8532342.1"/>
    </source>
</evidence>
<evidence type="ECO:0000313" key="4">
    <source>
        <dbReference type="EMBL" id="CAD8532343.1"/>
    </source>
</evidence>
<accession>A0A6U5EY72</accession>
<feature type="chain" id="PRO_5036192225" evidence="2">
    <location>
        <begin position="19"/>
        <end position="256"/>
    </location>
</feature>
<keyword evidence="1" id="KW-0472">Membrane</keyword>
<sequence length="256" mass="26340">MTRLALALALLPLSLVAGRCCDDDAFCGAFDNSTCFANTCDNLLKYLCGVATCCSCQTSSTSDGCGYKVCTSGTAMCVEVAAKAEVESEGGGRAERESRLSTVRCDGAFDVQLDEHCLALHTGLSGSVTIGAEAYCVDDGSETCQAVWREPTPPPSAMQLVGGALYSLLGMPAPSMESAQTAGLAVVLLTLVLVILLLAATLCCCLKACRAPARAPVIKNLPMGSPVDSSPSNVQLSGVQLEKAVANQQGAIVTTK</sequence>
<evidence type="ECO:0000256" key="2">
    <source>
        <dbReference type="SAM" id="SignalP"/>
    </source>
</evidence>
<dbReference type="EMBL" id="HBER01015142">
    <property type="protein sequence ID" value="CAD8532344.1"/>
    <property type="molecule type" value="Transcribed_RNA"/>
</dbReference>
<name>A0A6U5EY72_9EUKA</name>
<reference evidence="4" key="1">
    <citation type="submission" date="2021-01" db="EMBL/GenBank/DDBJ databases">
        <authorList>
            <person name="Corre E."/>
            <person name="Pelletier E."/>
            <person name="Niang G."/>
            <person name="Scheremetjew M."/>
            <person name="Finn R."/>
            <person name="Kale V."/>
            <person name="Holt S."/>
            <person name="Cochrane G."/>
            <person name="Meng A."/>
            <person name="Brown T."/>
            <person name="Cohen L."/>
        </authorList>
    </citation>
    <scope>NUCLEOTIDE SEQUENCE</scope>
    <source>
        <strain evidence="4">RCC1130</strain>
    </source>
</reference>
<evidence type="ECO:0000313" key="5">
    <source>
        <dbReference type="EMBL" id="CAD8532344.1"/>
    </source>
</evidence>
<evidence type="ECO:0000256" key="1">
    <source>
        <dbReference type="SAM" id="Phobius"/>
    </source>
</evidence>
<feature type="transmembrane region" description="Helical" evidence="1">
    <location>
        <begin position="182"/>
        <end position="206"/>
    </location>
</feature>